<keyword evidence="3" id="KW-1185">Reference proteome</keyword>
<dbReference type="Pfam" id="PF10416">
    <property type="entry name" value="IBD"/>
    <property type="match status" value="1"/>
</dbReference>
<proteinExistence type="predicted"/>
<gene>
    <name evidence="2" type="ORF">TVAG_487990</name>
</gene>
<dbReference type="VEuPathDB" id="TrichDB:TVAGG3_0975110"/>
<dbReference type="EMBL" id="DS113314">
    <property type="protein sequence ID" value="EAY11697.1"/>
    <property type="molecule type" value="Genomic_DNA"/>
</dbReference>
<evidence type="ECO:0000259" key="1">
    <source>
        <dbReference type="Pfam" id="PF10416"/>
    </source>
</evidence>
<accession>A2E6J2</accession>
<sequence length="256" mass="29657">MLADKEAPSPNENPIFFDLLSREDKRAYSTLRADLWSLENKFKRNKRLSSLQKSIDQIREFCIRNDSDDWKRCMVCGIVWLGDDIAINIRQLKLLVNKCKSSINGALLKMGFESSTAKNDGFKKLLDFMPSLRGNFSEQRMWTIRRMTPSNPVMFTPIPQHIEVPQFGFDPAFSQTPQPLLKLCPTQLYNKTVEVSQLFGTQNNEFVVKNEDPVKVKKEKKIVDGVEVVEDCCCCCPDHLNEEDFAFEEFNEFVYF</sequence>
<reference evidence="2" key="1">
    <citation type="submission" date="2006-10" db="EMBL/GenBank/DDBJ databases">
        <authorList>
            <person name="Amadeo P."/>
            <person name="Zhao Q."/>
            <person name="Wortman J."/>
            <person name="Fraser-Liggett C."/>
            <person name="Carlton J."/>
        </authorList>
    </citation>
    <scope>NUCLEOTIDE SEQUENCE</scope>
    <source>
        <strain evidence="2">G3</strain>
    </source>
</reference>
<feature type="domain" description="Initiator binding" evidence="1">
    <location>
        <begin position="23"/>
        <end position="148"/>
    </location>
</feature>
<evidence type="ECO:0000313" key="2">
    <source>
        <dbReference type="EMBL" id="EAY11697.1"/>
    </source>
</evidence>
<dbReference type="OrthoDB" id="10438796at2759"/>
<dbReference type="RefSeq" id="XP_001323920.1">
    <property type="nucleotide sequence ID" value="XM_001323885.1"/>
</dbReference>
<dbReference type="Proteomes" id="UP000001542">
    <property type="component" value="Unassembled WGS sequence"/>
</dbReference>
<dbReference type="AlphaFoldDB" id="A2E6J2"/>
<dbReference type="VEuPathDB" id="TrichDB:TVAG_487990"/>
<name>A2E6J2_TRIV3</name>
<reference evidence="2" key="2">
    <citation type="journal article" date="2007" name="Science">
        <title>Draft genome sequence of the sexually transmitted pathogen Trichomonas vaginalis.</title>
        <authorList>
            <person name="Carlton J.M."/>
            <person name="Hirt R.P."/>
            <person name="Silva J.C."/>
            <person name="Delcher A.L."/>
            <person name="Schatz M."/>
            <person name="Zhao Q."/>
            <person name="Wortman J.R."/>
            <person name="Bidwell S.L."/>
            <person name="Alsmark U.C.M."/>
            <person name="Besteiro S."/>
            <person name="Sicheritz-Ponten T."/>
            <person name="Noel C.J."/>
            <person name="Dacks J.B."/>
            <person name="Foster P.G."/>
            <person name="Simillion C."/>
            <person name="Van de Peer Y."/>
            <person name="Miranda-Saavedra D."/>
            <person name="Barton G.J."/>
            <person name="Westrop G.D."/>
            <person name="Mueller S."/>
            <person name="Dessi D."/>
            <person name="Fiori P.L."/>
            <person name="Ren Q."/>
            <person name="Paulsen I."/>
            <person name="Zhang H."/>
            <person name="Bastida-Corcuera F.D."/>
            <person name="Simoes-Barbosa A."/>
            <person name="Brown M.T."/>
            <person name="Hayes R.D."/>
            <person name="Mukherjee M."/>
            <person name="Okumura C.Y."/>
            <person name="Schneider R."/>
            <person name="Smith A.J."/>
            <person name="Vanacova S."/>
            <person name="Villalvazo M."/>
            <person name="Haas B.J."/>
            <person name="Pertea M."/>
            <person name="Feldblyum T.V."/>
            <person name="Utterback T.R."/>
            <person name="Shu C.L."/>
            <person name="Osoegawa K."/>
            <person name="de Jong P.J."/>
            <person name="Hrdy I."/>
            <person name="Horvathova L."/>
            <person name="Zubacova Z."/>
            <person name="Dolezal P."/>
            <person name="Malik S.B."/>
            <person name="Logsdon J.M. Jr."/>
            <person name="Henze K."/>
            <person name="Gupta A."/>
            <person name="Wang C.C."/>
            <person name="Dunne R.L."/>
            <person name="Upcroft J.A."/>
            <person name="Upcroft P."/>
            <person name="White O."/>
            <person name="Salzberg S.L."/>
            <person name="Tang P."/>
            <person name="Chiu C.-H."/>
            <person name="Lee Y.-S."/>
            <person name="Embley T.M."/>
            <person name="Coombs G.H."/>
            <person name="Mottram J.C."/>
            <person name="Tachezy J."/>
            <person name="Fraser-Liggett C.M."/>
            <person name="Johnson P.J."/>
        </authorList>
    </citation>
    <scope>NUCLEOTIDE SEQUENCE [LARGE SCALE GENOMIC DNA]</scope>
    <source>
        <strain evidence="2">G3</strain>
    </source>
</reference>
<dbReference type="KEGG" id="tva:4769655"/>
<dbReference type="InterPro" id="IPR018845">
    <property type="entry name" value="Initiator-bd"/>
</dbReference>
<dbReference type="InParanoid" id="A2E6J2"/>
<protein>
    <recommendedName>
        <fullName evidence="1">Initiator binding domain-containing protein</fullName>
    </recommendedName>
</protein>
<organism evidence="2 3">
    <name type="scientific">Trichomonas vaginalis (strain ATCC PRA-98 / G3)</name>
    <dbReference type="NCBI Taxonomy" id="412133"/>
    <lineage>
        <taxon>Eukaryota</taxon>
        <taxon>Metamonada</taxon>
        <taxon>Parabasalia</taxon>
        <taxon>Trichomonadida</taxon>
        <taxon>Trichomonadidae</taxon>
        <taxon>Trichomonas</taxon>
    </lineage>
</organism>
<evidence type="ECO:0000313" key="3">
    <source>
        <dbReference type="Proteomes" id="UP000001542"/>
    </source>
</evidence>